<name>A0A4R4W4V9_9PSEU</name>
<organism evidence="1 2">
    <name type="scientific">Saccharopolyspora terrae</name>
    <dbReference type="NCBI Taxonomy" id="2530384"/>
    <lineage>
        <taxon>Bacteria</taxon>
        <taxon>Bacillati</taxon>
        <taxon>Actinomycetota</taxon>
        <taxon>Actinomycetes</taxon>
        <taxon>Pseudonocardiales</taxon>
        <taxon>Pseudonocardiaceae</taxon>
        <taxon>Saccharopolyspora</taxon>
    </lineage>
</organism>
<dbReference type="RefSeq" id="WP_132673315.1">
    <property type="nucleotide sequence ID" value="NZ_SMKS01000008.1"/>
</dbReference>
<dbReference type="EMBL" id="SMKS01000008">
    <property type="protein sequence ID" value="TDD08110.1"/>
    <property type="molecule type" value="Genomic_DNA"/>
</dbReference>
<protein>
    <submittedName>
        <fullName evidence="1">Uncharacterized protein</fullName>
    </submittedName>
</protein>
<accession>A0A4R4W4V9</accession>
<dbReference type="InterPro" id="IPR016136">
    <property type="entry name" value="DNA_helicase_N/primase_C"/>
</dbReference>
<comment type="caution">
    <text evidence="1">The sequence shown here is derived from an EMBL/GenBank/DDBJ whole genome shotgun (WGS) entry which is preliminary data.</text>
</comment>
<keyword evidence="2" id="KW-1185">Reference proteome</keyword>
<dbReference type="Proteomes" id="UP000295674">
    <property type="component" value="Unassembled WGS sequence"/>
</dbReference>
<proteinExistence type="predicted"/>
<dbReference type="OrthoDB" id="3627722at2"/>
<evidence type="ECO:0000313" key="2">
    <source>
        <dbReference type="Proteomes" id="UP000295674"/>
    </source>
</evidence>
<sequence length="183" mass="20181">MPNLDKPYGETDFDPVRAFLGCLMTCTADRARELLAGMRPTDAGPGVRGVVFDLAVRVTGAGVAPGAQVLVAEARRRGLLATEEKAHGFAMWVFGTYERAPWPEAGWVLRTHVLETAYRRSVGEHAQRVARAAETAAVERLPVLLEPSDELVDLWQRLAADLARWQRDTTPDVPDVIEHRRAA</sequence>
<gene>
    <name evidence="1" type="ORF">E1181_08005</name>
</gene>
<reference evidence="1 2" key="1">
    <citation type="submission" date="2019-03" db="EMBL/GenBank/DDBJ databases">
        <title>Draft genome sequences of novel Actinobacteria.</title>
        <authorList>
            <person name="Sahin N."/>
            <person name="Ay H."/>
            <person name="Saygin H."/>
        </authorList>
    </citation>
    <scope>NUCLEOTIDE SEQUENCE [LARGE SCALE GENOMIC DNA]</scope>
    <source>
        <strain evidence="1 2">16K309</strain>
    </source>
</reference>
<evidence type="ECO:0000313" key="1">
    <source>
        <dbReference type="EMBL" id="TDD08110.1"/>
    </source>
</evidence>
<dbReference type="AlphaFoldDB" id="A0A4R4W4V9"/>
<dbReference type="Gene3D" id="1.10.860.10">
    <property type="entry name" value="DNAb Helicase, Chain A"/>
    <property type="match status" value="1"/>
</dbReference>